<comment type="caution">
    <text evidence="2">The sequence shown here is derived from an EMBL/GenBank/DDBJ whole genome shotgun (WGS) entry which is preliminary data.</text>
</comment>
<evidence type="ECO:0008006" key="4">
    <source>
        <dbReference type="Google" id="ProtNLM"/>
    </source>
</evidence>
<dbReference type="InterPro" id="IPR009003">
    <property type="entry name" value="Peptidase_S1_PA"/>
</dbReference>
<dbReference type="AlphaFoldDB" id="A0A4R7PDB7"/>
<protein>
    <recommendedName>
        <fullName evidence="4">Trypsin-like peptidase</fullName>
    </recommendedName>
</protein>
<proteinExistence type="predicted"/>
<accession>A0A4R7PDB7</accession>
<feature type="signal peptide" evidence="1">
    <location>
        <begin position="1"/>
        <end position="19"/>
    </location>
</feature>
<gene>
    <name evidence="2" type="ORF">DFR24_1553</name>
</gene>
<sequence length="235" mass="25150">MKFLQALLLLAASSWSVLALGAECRESVFPLRLMDKAGVASQGFGAAVLLDKKRWVYATPANVVADADRIFVVSLVELRVLYVDRQSNVALLVPKDLETMKIWSGFLPHNVRAVELAPASPSTGNAQVCIYPLRSLPAEPTRVVSGLEPGPLDSEGLMRLDRSIQVGESGGAVLDADHRLIGMVVTLLGQGGTPVYPSLAIPVEKLRQAMISAFEPALRADVSVPSGVPSTQVRR</sequence>
<organism evidence="2 3">
    <name type="scientific">Panacagrimonas perspica</name>
    <dbReference type="NCBI Taxonomy" id="381431"/>
    <lineage>
        <taxon>Bacteria</taxon>
        <taxon>Pseudomonadati</taxon>
        <taxon>Pseudomonadota</taxon>
        <taxon>Gammaproteobacteria</taxon>
        <taxon>Nevskiales</taxon>
        <taxon>Nevskiaceae</taxon>
        <taxon>Panacagrimonas</taxon>
    </lineage>
</organism>
<dbReference type="EMBL" id="SOBT01000008">
    <property type="protein sequence ID" value="TDU32164.1"/>
    <property type="molecule type" value="Genomic_DNA"/>
</dbReference>
<dbReference type="RefSeq" id="WP_133880684.1">
    <property type="nucleotide sequence ID" value="NZ_SOBT01000008.1"/>
</dbReference>
<dbReference type="Proteomes" id="UP000295341">
    <property type="component" value="Unassembled WGS sequence"/>
</dbReference>
<evidence type="ECO:0000256" key="1">
    <source>
        <dbReference type="SAM" id="SignalP"/>
    </source>
</evidence>
<keyword evidence="3" id="KW-1185">Reference proteome</keyword>
<feature type="chain" id="PRO_5030099611" description="Trypsin-like peptidase" evidence="1">
    <location>
        <begin position="20"/>
        <end position="235"/>
    </location>
</feature>
<keyword evidence="1" id="KW-0732">Signal</keyword>
<reference evidence="2 3" key="1">
    <citation type="submission" date="2019-03" db="EMBL/GenBank/DDBJ databases">
        <title>Genomic Encyclopedia of Type Strains, Phase IV (KMG-IV): sequencing the most valuable type-strain genomes for metagenomic binning, comparative biology and taxonomic classification.</title>
        <authorList>
            <person name="Goeker M."/>
        </authorList>
    </citation>
    <scope>NUCLEOTIDE SEQUENCE [LARGE SCALE GENOMIC DNA]</scope>
    <source>
        <strain evidence="2 3">DSM 26377</strain>
    </source>
</reference>
<evidence type="ECO:0000313" key="3">
    <source>
        <dbReference type="Proteomes" id="UP000295341"/>
    </source>
</evidence>
<name>A0A4R7PDB7_9GAMM</name>
<dbReference type="Gene3D" id="2.40.10.120">
    <property type="match status" value="1"/>
</dbReference>
<dbReference type="SUPFAM" id="SSF50494">
    <property type="entry name" value="Trypsin-like serine proteases"/>
    <property type="match status" value="1"/>
</dbReference>
<evidence type="ECO:0000313" key="2">
    <source>
        <dbReference type="EMBL" id="TDU32164.1"/>
    </source>
</evidence>